<keyword evidence="7" id="KW-0808">Transferase</keyword>
<evidence type="ECO:0000256" key="14">
    <source>
        <dbReference type="ARBA" id="ARBA00023136"/>
    </source>
</evidence>
<evidence type="ECO:0000256" key="7">
    <source>
        <dbReference type="ARBA" id="ARBA00022679"/>
    </source>
</evidence>
<dbReference type="SUPFAM" id="SSF55874">
    <property type="entry name" value="ATPase domain of HSP90 chaperone/DNA topoisomerase II/histidine kinase"/>
    <property type="match status" value="1"/>
</dbReference>
<evidence type="ECO:0000259" key="17">
    <source>
        <dbReference type="PROSITE" id="PS50885"/>
    </source>
</evidence>
<dbReference type="Gene3D" id="1.10.287.130">
    <property type="match status" value="1"/>
</dbReference>
<protein>
    <recommendedName>
        <fullName evidence="3">histidine kinase</fullName>
        <ecNumber evidence="3">2.7.13.3</ecNumber>
    </recommendedName>
</protein>
<dbReference type="GO" id="GO:0005524">
    <property type="term" value="F:ATP binding"/>
    <property type="evidence" value="ECO:0007669"/>
    <property type="project" value="UniProtKB-KW"/>
</dbReference>
<gene>
    <name evidence="18" type="ORF">KL771_07085</name>
</gene>
<dbReference type="SMART" id="SM00388">
    <property type="entry name" value="HisKA"/>
    <property type="match status" value="1"/>
</dbReference>
<comment type="subcellular location">
    <subcellularLocation>
        <location evidence="2">Cell inner membrane</location>
        <topology evidence="2">Multi-pass membrane protein</topology>
    </subcellularLocation>
</comment>
<accession>A0A947D2P1</accession>
<dbReference type="InterPro" id="IPR036097">
    <property type="entry name" value="HisK_dim/P_sf"/>
</dbReference>
<dbReference type="PANTHER" id="PTHR44936:SF5">
    <property type="entry name" value="SENSOR HISTIDINE KINASE ENVZ"/>
    <property type="match status" value="1"/>
</dbReference>
<dbReference type="Gene3D" id="3.30.565.10">
    <property type="entry name" value="Histidine kinase-like ATPase, C-terminal domain"/>
    <property type="match status" value="1"/>
</dbReference>
<evidence type="ECO:0000256" key="5">
    <source>
        <dbReference type="ARBA" id="ARBA00022519"/>
    </source>
</evidence>
<evidence type="ECO:0000256" key="8">
    <source>
        <dbReference type="ARBA" id="ARBA00022692"/>
    </source>
</evidence>
<evidence type="ECO:0000256" key="13">
    <source>
        <dbReference type="ARBA" id="ARBA00023012"/>
    </source>
</evidence>
<dbReference type="GO" id="GO:0000155">
    <property type="term" value="F:phosphorelay sensor kinase activity"/>
    <property type="evidence" value="ECO:0007669"/>
    <property type="project" value="InterPro"/>
</dbReference>
<feature type="transmembrane region" description="Helical" evidence="15">
    <location>
        <begin position="189"/>
        <end position="209"/>
    </location>
</feature>
<dbReference type="InterPro" id="IPR036890">
    <property type="entry name" value="HATPase_C_sf"/>
</dbReference>
<keyword evidence="10" id="KW-0418">Kinase</keyword>
<dbReference type="CDD" id="cd06225">
    <property type="entry name" value="HAMP"/>
    <property type="match status" value="1"/>
</dbReference>
<keyword evidence="4" id="KW-1003">Cell membrane</keyword>
<keyword evidence="19" id="KW-1185">Reference proteome</keyword>
<dbReference type="CDD" id="cd00082">
    <property type="entry name" value="HisKA"/>
    <property type="match status" value="1"/>
</dbReference>
<evidence type="ECO:0000256" key="10">
    <source>
        <dbReference type="ARBA" id="ARBA00022777"/>
    </source>
</evidence>
<evidence type="ECO:0000313" key="18">
    <source>
        <dbReference type="EMBL" id="MBT9289209.1"/>
    </source>
</evidence>
<feature type="transmembrane region" description="Helical" evidence="15">
    <location>
        <begin position="41"/>
        <end position="65"/>
    </location>
</feature>
<evidence type="ECO:0000256" key="4">
    <source>
        <dbReference type="ARBA" id="ARBA00022475"/>
    </source>
</evidence>
<evidence type="ECO:0000256" key="2">
    <source>
        <dbReference type="ARBA" id="ARBA00004429"/>
    </source>
</evidence>
<evidence type="ECO:0000259" key="16">
    <source>
        <dbReference type="PROSITE" id="PS50109"/>
    </source>
</evidence>
<organism evidence="18 19">
    <name type="scientific">Prosthecodimorpha staleyi</name>
    <dbReference type="NCBI Taxonomy" id="2840188"/>
    <lineage>
        <taxon>Bacteria</taxon>
        <taxon>Pseudomonadati</taxon>
        <taxon>Pseudomonadota</taxon>
        <taxon>Alphaproteobacteria</taxon>
        <taxon>Hyphomicrobiales</taxon>
        <taxon>Ancalomicrobiaceae</taxon>
        <taxon>Prosthecodimorpha</taxon>
    </lineage>
</organism>
<dbReference type="Pfam" id="PF00672">
    <property type="entry name" value="HAMP"/>
    <property type="match status" value="1"/>
</dbReference>
<keyword evidence="9" id="KW-0547">Nucleotide-binding</keyword>
<keyword evidence="6" id="KW-0597">Phosphoprotein</keyword>
<keyword evidence="13" id="KW-0902">Two-component regulatory system</keyword>
<reference evidence="18 19" key="1">
    <citation type="submission" date="2021-06" db="EMBL/GenBank/DDBJ databases">
        <authorList>
            <person name="Grouzdev D.S."/>
            <person name="Koziaeva V."/>
        </authorList>
    </citation>
    <scope>NUCLEOTIDE SEQUENCE [LARGE SCALE GENOMIC DNA]</scope>
    <source>
        <strain evidence="18 19">22</strain>
    </source>
</reference>
<dbReference type="SUPFAM" id="SSF47384">
    <property type="entry name" value="Homodimeric domain of signal transducing histidine kinase"/>
    <property type="match status" value="1"/>
</dbReference>
<proteinExistence type="predicted"/>
<evidence type="ECO:0000256" key="15">
    <source>
        <dbReference type="SAM" id="Phobius"/>
    </source>
</evidence>
<feature type="domain" description="HAMP" evidence="17">
    <location>
        <begin position="210"/>
        <end position="262"/>
    </location>
</feature>
<keyword evidence="8 15" id="KW-0812">Transmembrane</keyword>
<name>A0A947D2P1_9HYPH</name>
<dbReference type="PANTHER" id="PTHR44936">
    <property type="entry name" value="SENSOR PROTEIN CREC"/>
    <property type="match status" value="1"/>
</dbReference>
<dbReference type="InterPro" id="IPR050980">
    <property type="entry name" value="2C_sensor_his_kinase"/>
</dbReference>
<dbReference type="InterPro" id="IPR005467">
    <property type="entry name" value="His_kinase_dom"/>
</dbReference>
<comment type="catalytic activity">
    <reaction evidence="1">
        <text>ATP + protein L-histidine = ADP + protein N-phospho-L-histidine.</text>
        <dbReference type="EC" id="2.7.13.3"/>
    </reaction>
</comment>
<dbReference type="InterPro" id="IPR003661">
    <property type="entry name" value="HisK_dim/P_dom"/>
</dbReference>
<keyword evidence="11" id="KW-0067">ATP-binding</keyword>
<dbReference type="PROSITE" id="PS50109">
    <property type="entry name" value="HIS_KIN"/>
    <property type="match status" value="1"/>
</dbReference>
<dbReference type="InterPro" id="IPR003660">
    <property type="entry name" value="HAMP_dom"/>
</dbReference>
<feature type="domain" description="Histidine kinase" evidence="16">
    <location>
        <begin position="270"/>
        <end position="466"/>
    </location>
</feature>
<dbReference type="Pfam" id="PF02518">
    <property type="entry name" value="HATPase_c"/>
    <property type="match status" value="1"/>
</dbReference>
<comment type="caution">
    <text evidence="18">The sequence shown here is derived from an EMBL/GenBank/DDBJ whole genome shotgun (WGS) entry which is preliminary data.</text>
</comment>
<evidence type="ECO:0000256" key="1">
    <source>
        <dbReference type="ARBA" id="ARBA00000085"/>
    </source>
</evidence>
<sequence length="466" mass="51738">MSAIGKSTMRLVRTASGAARSAAGLWRRVARAVADRMPKGLYARSLLIVVLPMLILQTVVAYVFMERHWQLVTRRLSEAVTRDIAATIAVIESFPQDANYDRITEIARRDFSLSIAVLPNDPLPPPMPKPFFSLLDTALSEEIVRLIKRPFWIDTVGRSDLIEIRIQISDKVLRVLARRGQAYASNTHIFLLWMVGTSVVLLGIAILFLRNQIRPIQQLAAAAESFGKGRPPPDFRPRGAREVRKAAEAFLAMRRRIERQIEQRTTMLAGVSHDMRTVLTRFRLQLAFLGSGPEIEALEGDIAEMQAMLEAYLAFARGEGDEEAVPTDMAEMLRAIEIEADRAGFTVRQSFDGPPLVIVRPNAFKRALGNLVGNACRYAERVEVTARHARGYLTVAIDDDGPGVPEAERENVFRPFYRLDQARNQDEGGTGLGLAITRDIIRGHGGDVKLDSSPLGGLRAVIRIPG</sequence>
<evidence type="ECO:0000256" key="12">
    <source>
        <dbReference type="ARBA" id="ARBA00022989"/>
    </source>
</evidence>
<keyword evidence="12 15" id="KW-1133">Transmembrane helix</keyword>
<evidence type="ECO:0000256" key="11">
    <source>
        <dbReference type="ARBA" id="ARBA00022840"/>
    </source>
</evidence>
<dbReference type="SMART" id="SM00387">
    <property type="entry name" value="HATPase_c"/>
    <property type="match status" value="1"/>
</dbReference>
<dbReference type="InterPro" id="IPR004358">
    <property type="entry name" value="Sig_transdc_His_kin-like_C"/>
</dbReference>
<dbReference type="PROSITE" id="PS50885">
    <property type="entry name" value="HAMP"/>
    <property type="match status" value="1"/>
</dbReference>
<keyword evidence="5" id="KW-0997">Cell inner membrane</keyword>
<dbReference type="GO" id="GO:0005886">
    <property type="term" value="C:plasma membrane"/>
    <property type="evidence" value="ECO:0007669"/>
    <property type="project" value="UniProtKB-SubCell"/>
</dbReference>
<dbReference type="InterPro" id="IPR003594">
    <property type="entry name" value="HATPase_dom"/>
</dbReference>
<dbReference type="Proteomes" id="UP000766595">
    <property type="component" value="Unassembled WGS sequence"/>
</dbReference>
<evidence type="ECO:0000256" key="6">
    <source>
        <dbReference type="ARBA" id="ARBA00022553"/>
    </source>
</evidence>
<dbReference type="EC" id="2.7.13.3" evidence="3"/>
<dbReference type="AlphaFoldDB" id="A0A947D2P1"/>
<dbReference type="SMART" id="SM00304">
    <property type="entry name" value="HAMP"/>
    <property type="match status" value="1"/>
</dbReference>
<dbReference type="EMBL" id="JAHHZF010000003">
    <property type="protein sequence ID" value="MBT9289209.1"/>
    <property type="molecule type" value="Genomic_DNA"/>
</dbReference>
<dbReference type="PRINTS" id="PR00344">
    <property type="entry name" value="BCTRLSENSOR"/>
</dbReference>
<evidence type="ECO:0000313" key="19">
    <source>
        <dbReference type="Proteomes" id="UP000766595"/>
    </source>
</evidence>
<evidence type="ECO:0000256" key="9">
    <source>
        <dbReference type="ARBA" id="ARBA00022741"/>
    </source>
</evidence>
<evidence type="ECO:0000256" key="3">
    <source>
        <dbReference type="ARBA" id="ARBA00012438"/>
    </source>
</evidence>
<keyword evidence="14 15" id="KW-0472">Membrane</keyword>